<proteinExistence type="predicted"/>
<protein>
    <recommendedName>
        <fullName evidence="4">Saponin hydrolase</fullName>
    </recommendedName>
</protein>
<dbReference type="Proteomes" id="UP000801428">
    <property type="component" value="Unassembled WGS sequence"/>
</dbReference>
<evidence type="ECO:0008006" key="4">
    <source>
        <dbReference type="Google" id="ProtNLM"/>
    </source>
</evidence>
<accession>A0A9P4TAR4</accession>
<feature type="chain" id="PRO_5040444226" description="Saponin hydrolase" evidence="1">
    <location>
        <begin position="17"/>
        <end position="640"/>
    </location>
</feature>
<dbReference type="EMBL" id="SWKU01000018">
    <property type="protein sequence ID" value="KAF2998976.1"/>
    <property type="molecule type" value="Genomic_DNA"/>
</dbReference>
<keyword evidence="1" id="KW-0732">Signal</keyword>
<dbReference type="AlphaFoldDB" id="A0A9P4TAR4"/>
<dbReference type="SUPFAM" id="SSF82171">
    <property type="entry name" value="DPP6 N-terminal domain-like"/>
    <property type="match status" value="1"/>
</dbReference>
<evidence type="ECO:0000313" key="2">
    <source>
        <dbReference type="EMBL" id="KAF2998976.1"/>
    </source>
</evidence>
<organism evidence="2 3">
    <name type="scientific">Curvularia kusanoi</name>
    <name type="common">Cochliobolus kusanoi</name>
    <dbReference type="NCBI Taxonomy" id="90978"/>
    <lineage>
        <taxon>Eukaryota</taxon>
        <taxon>Fungi</taxon>
        <taxon>Dikarya</taxon>
        <taxon>Ascomycota</taxon>
        <taxon>Pezizomycotina</taxon>
        <taxon>Dothideomycetes</taxon>
        <taxon>Pleosporomycetidae</taxon>
        <taxon>Pleosporales</taxon>
        <taxon>Pleosporineae</taxon>
        <taxon>Pleosporaceae</taxon>
        <taxon>Curvularia</taxon>
    </lineage>
</organism>
<evidence type="ECO:0000313" key="3">
    <source>
        <dbReference type="Proteomes" id="UP000801428"/>
    </source>
</evidence>
<comment type="caution">
    <text evidence="2">The sequence shown here is derived from an EMBL/GenBank/DDBJ whole genome shotgun (WGS) entry which is preliminary data.</text>
</comment>
<name>A0A9P4TAR4_CURKU</name>
<dbReference type="OrthoDB" id="10265322at2759"/>
<reference evidence="2" key="1">
    <citation type="submission" date="2019-04" db="EMBL/GenBank/DDBJ databases">
        <title>Sequencing of skin fungus with MAO and IRED activity.</title>
        <authorList>
            <person name="Marsaioli A.J."/>
            <person name="Bonatto J.M.C."/>
            <person name="Reis Junior O."/>
        </authorList>
    </citation>
    <scope>NUCLEOTIDE SEQUENCE</scope>
    <source>
        <strain evidence="2">30M1</strain>
    </source>
</reference>
<feature type="signal peptide" evidence="1">
    <location>
        <begin position="1"/>
        <end position="16"/>
    </location>
</feature>
<keyword evidence="3" id="KW-1185">Reference proteome</keyword>
<evidence type="ECO:0000256" key="1">
    <source>
        <dbReference type="SAM" id="SignalP"/>
    </source>
</evidence>
<dbReference type="InterPro" id="IPR011042">
    <property type="entry name" value="6-blade_b-propeller_TolB-like"/>
</dbReference>
<sequence length="640" mass="70125">MHFLTFIVVFEGVAFATSIQSFDYIQHTLESHDYLSRQGQARLPSTPSPEPIDIAELPLPPVAPSRDAGSCSVDINPRGTGCIARDLGEQRFQSGDFTPDGDHVIVNVEFAGAPAPPHAASIYTGEQVILVRTNGIPFSNGDAWRCLSCGVPTSHARGLNPERDYPHVFRDGTRAIWGHNILDCKGEQLSSEFCTPNCTYIYPIHWPGTNSVPREMRVHPDDTHIGWSSFTSGGQFAYFGRLFFNKAPNDLGPQAPRYDLVDINILYDPTRAAPLATNGTHLTIHNDAITVGELRGFSGSGDEVTYIGYPTESTNIDLYAIHLTTGTVRRLTSHPEYADPIAFSADDKWFVTMDTRGSNRQMWMAGLRGIPPLIDIVATTAAASTRNNGARRFFQPILIDRHGDRRDYFGQQINAGKDEGNGGISDPNWNGRADPAFSPDGTRIVYWQAIVGAPACGGRNNLKCPVSTAQGGREYRVMLAKLRARKPAVPKEVFRAPDFLPWATPFTPGSLPPSSLSITPGTYTLNGKVAGHATVHFFGNETRITRVAVNYTRFSDDGTHVLNGFEDVAVSITPPRVWENEVMWYSDIVRTRDSVVVGTKETGPGGFRLRIDAMRNVFEANGTLTTVVEGVRYVQPANGA</sequence>
<gene>
    <name evidence="2" type="ORF">E8E13_007428</name>
</gene>
<dbReference type="Gene3D" id="2.120.10.30">
    <property type="entry name" value="TolB, C-terminal domain"/>
    <property type="match status" value="1"/>
</dbReference>